<protein>
    <submittedName>
        <fullName evidence="2">Zgc:153284</fullName>
    </submittedName>
</protein>
<dbReference type="PANTHER" id="PTHR12232">
    <property type="entry name" value="SH3 DOMAIN-BINDING GLUTAMIC ACID-RICH-LIKE PROTEIN"/>
    <property type="match status" value="1"/>
</dbReference>
<dbReference type="Gene3D" id="3.40.30.10">
    <property type="entry name" value="Glutaredoxin"/>
    <property type="match status" value="1"/>
</dbReference>
<sequence length="102" mass="11809">MYFIFLRASICIFFTHVKQRQSEIFQFLDSKKIIYRALDITQSSDVKDEMRRKVGNNTALPPQIFNGDKYCGVSLFTSAFGIVEVGTWWDEVGWRSSSILTL</sequence>
<evidence type="ECO:0000313" key="2">
    <source>
        <dbReference type="Ensembl" id="ENSAMXP00005045475.1"/>
    </source>
</evidence>
<dbReference type="Ensembl" id="ENSAMXT00005049422.1">
    <property type="protein sequence ID" value="ENSAMXP00005045475.1"/>
    <property type="gene ID" value="ENSAMXG00005021033.1"/>
</dbReference>
<dbReference type="InterPro" id="IPR051033">
    <property type="entry name" value="SH3BGR"/>
</dbReference>
<dbReference type="InterPro" id="IPR036249">
    <property type="entry name" value="Thioredoxin-like_sf"/>
</dbReference>
<dbReference type="PANTHER" id="PTHR12232:SF14">
    <property type="entry name" value="SH3 DOMAIN-BINDING GLUTAMIC ACID-RICH-LIKE PROTEIN 3 ISOFORM 1"/>
    <property type="match status" value="1"/>
</dbReference>
<accession>A0A8B9L1H0</accession>
<dbReference type="Proteomes" id="UP000694621">
    <property type="component" value="Unplaced"/>
</dbReference>
<organism evidence="2 3">
    <name type="scientific">Astyanax mexicanus</name>
    <name type="common">Blind cave fish</name>
    <name type="synonym">Astyanax fasciatus mexicanus</name>
    <dbReference type="NCBI Taxonomy" id="7994"/>
    <lineage>
        <taxon>Eukaryota</taxon>
        <taxon>Metazoa</taxon>
        <taxon>Chordata</taxon>
        <taxon>Craniata</taxon>
        <taxon>Vertebrata</taxon>
        <taxon>Euteleostomi</taxon>
        <taxon>Actinopterygii</taxon>
        <taxon>Neopterygii</taxon>
        <taxon>Teleostei</taxon>
        <taxon>Ostariophysi</taxon>
        <taxon>Characiformes</taxon>
        <taxon>Characoidei</taxon>
        <taxon>Acestrorhamphidae</taxon>
        <taxon>Acestrorhamphinae</taxon>
        <taxon>Astyanax</taxon>
    </lineage>
</organism>
<name>A0A8B9L1H0_ASTMX</name>
<dbReference type="SUPFAM" id="SSF52833">
    <property type="entry name" value="Thioredoxin-like"/>
    <property type="match status" value="1"/>
</dbReference>
<proteinExistence type="inferred from homology"/>
<comment type="similarity">
    <text evidence="1">Belongs to the SH3BGR family.</text>
</comment>
<dbReference type="Pfam" id="PF04908">
    <property type="entry name" value="SH3BGR"/>
    <property type="match status" value="1"/>
</dbReference>
<evidence type="ECO:0000313" key="3">
    <source>
        <dbReference type="Proteomes" id="UP000694621"/>
    </source>
</evidence>
<reference evidence="2" key="1">
    <citation type="submission" date="2025-08" db="UniProtKB">
        <authorList>
            <consortium name="Ensembl"/>
        </authorList>
    </citation>
    <scope>IDENTIFICATION</scope>
</reference>
<dbReference type="InterPro" id="IPR006993">
    <property type="entry name" value="Glut_rich_SH3-bd"/>
</dbReference>
<dbReference type="GO" id="GO:0005737">
    <property type="term" value="C:cytoplasm"/>
    <property type="evidence" value="ECO:0007669"/>
    <property type="project" value="TreeGrafter"/>
</dbReference>
<dbReference type="AlphaFoldDB" id="A0A8B9L1H0"/>
<evidence type="ECO:0000256" key="1">
    <source>
        <dbReference type="ARBA" id="ARBA00007764"/>
    </source>
</evidence>